<dbReference type="Pfam" id="PF05047">
    <property type="entry name" value="L51_S25_CI-B8"/>
    <property type="match status" value="1"/>
</dbReference>
<sequence length="144" mass="15914">MSAQSMFPGLTASRFTRQITRLNLISSGPGSVTVGQNVKNVELLFKRLNTDGHMGARKFWRENLPRVQFHNPALPIQVTRVEVANASEHAKVPAILKVTYADGKTAQVDVKNKHSSDILNDFINLTGAKPAKEVIIDRDPRGIQ</sequence>
<proteinExistence type="predicted"/>
<dbReference type="SMART" id="SM00916">
    <property type="entry name" value="L51_S25_CI-B8"/>
    <property type="match status" value="1"/>
</dbReference>
<organism evidence="6 7">
    <name type="scientific">Wickerhamomyces anomalus (strain ATCC 58044 / CBS 1984 / NCYC 433 / NRRL Y-366-8)</name>
    <name type="common">Yeast</name>
    <name type="synonym">Hansenula anomala</name>
    <dbReference type="NCBI Taxonomy" id="683960"/>
    <lineage>
        <taxon>Eukaryota</taxon>
        <taxon>Fungi</taxon>
        <taxon>Dikarya</taxon>
        <taxon>Ascomycota</taxon>
        <taxon>Saccharomycotina</taxon>
        <taxon>Saccharomycetes</taxon>
        <taxon>Phaffomycetales</taxon>
        <taxon>Wickerhamomycetaceae</taxon>
        <taxon>Wickerhamomyces</taxon>
    </lineage>
</organism>
<dbReference type="GO" id="GO:0005840">
    <property type="term" value="C:ribosome"/>
    <property type="evidence" value="ECO:0007669"/>
    <property type="project" value="UniProtKB-KW"/>
</dbReference>
<dbReference type="InterPro" id="IPR040049">
    <property type="entry name" value="Ribosomal_mS25/mL61"/>
</dbReference>
<protein>
    <recommendedName>
        <fullName evidence="5">Ribosomal protein/NADH dehydrogenase domain-containing protein</fullName>
    </recommendedName>
</protein>
<keyword evidence="3" id="KW-0496">Mitochondrion</keyword>
<dbReference type="GO" id="GO:1990904">
    <property type="term" value="C:ribonucleoprotein complex"/>
    <property type="evidence" value="ECO:0007669"/>
    <property type="project" value="UniProtKB-KW"/>
</dbReference>
<dbReference type="STRING" id="683960.A0A1E3NUG4"/>
<dbReference type="InterPro" id="IPR007741">
    <property type="entry name" value="Ribosomal_mL43/mS25/NADH_DH"/>
</dbReference>
<dbReference type="OrthoDB" id="1696305at2759"/>
<evidence type="ECO:0000313" key="6">
    <source>
        <dbReference type="EMBL" id="ODQ56723.1"/>
    </source>
</evidence>
<dbReference type="GO" id="GO:0005739">
    <property type="term" value="C:mitochondrion"/>
    <property type="evidence" value="ECO:0007669"/>
    <property type="project" value="UniProtKB-SubCell"/>
</dbReference>
<gene>
    <name evidence="6" type="ORF">WICANDRAFT_107655</name>
</gene>
<comment type="subcellular location">
    <subcellularLocation>
        <location evidence="1">Mitochondrion</location>
    </subcellularLocation>
</comment>
<evidence type="ECO:0000259" key="5">
    <source>
        <dbReference type="SMART" id="SM00916"/>
    </source>
</evidence>
<evidence type="ECO:0000256" key="2">
    <source>
        <dbReference type="ARBA" id="ARBA00022980"/>
    </source>
</evidence>
<keyword evidence="7" id="KW-1185">Reference proteome</keyword>
<dbReference type="GO" id="GO:0003735">
    <property type="term" value="F:structural constituent of ribosome"/>
    <property type="evidence" value="ECO:0007669"/>
    <property type="project" value="InterPro"/>
</dbReference>
<dbReference type="SUPFAM" id="SSF52833">
    <property type="entry name" value="Thioredoxin-like"/>
    <property type="match status" value="1"/>
</dbReference>
<dbReference type="Gene3D" id="3.40.30.10">
    <property type="entry name" value="Glutaredoxin"/>
    <property type="match status" value="1"/>
</dbReference>
<evidence type="ECO:0000256" key="3">
    <source>
        <dbReference type="ARBA" id="ARBA00023128"/>
    </source>
</evidence>
<feature type="domain" description="Ribosomal protein/NADH dehydrogenase" evidence="5">
    <location>
        <begin position="49"/>
        <end position="129"/>
    </location>
</feature>
<dbReference type="Proteomes" id="UP000094112">
    <property type="component" value="Unassembled WGS sequence"/>
</dbReference>
<evidence type="ECO:0000313" key="7">
    <source>
        <dbReference type="Proteomes" id="UP000094112"/>
    </source>
</evidence>
<dbReference type="RefSeq" id="XP_019035930.1">
    <property type="nucleotide sequence ID" value="XM_019180510.1"/>
</dbReference>
<reference evidence="6 7" key="1">
    <citation type="journal article" date="2016" name="Proc. Natl. Acad. Sci. U.S.A.">
        <title>Comparative genomics of biotechnologically important yeasts.</title>
        <authorList>
            <person name="Riley R."/>
            <person name="Haridas S."/>
            <person name="Wolfe K.H."/>
            <person name="Lopes M.R."/>
            <person name="Hittinger C.T."/>
            <person name="Goeker M."/>
            <person name="Salamov A.A."/>
            <person name="Wisecaver J.H."/>
            <person name="Long T.M."/>
            <person name="Calvey C.H."/>
            <person name="Aerts A.L."/>
            <person name="Barry K.W."/>
            <person name="Choi C."/>
            <person name="Clum A."/>
            <person name="Coughlan A.Y."/>
            <person name="Deshpande S."/>
            <person name="Douglass A.P."/>
            <person name="Hanson S.J."/>
            <person name="Klenk H.-P."/>
            <person name="LaButti K.M."/>
            <person name="Lapidus A."/>
            <person name="Lindquist E.A."/>
            <person name="Lipzen A.M."/>
            <person name="Meier-Kolthoff J.P."/>
            <person name="Ohm R.A."/>
            <person name="Otillar R.P."/>
            <person name="Pangilinan J.L."/>
            <person name="Peng Y."/>
            <person name="Rokas A."/>
            <person name="Rosa C.A."/>
            <person name="Scheuner C."/>
            <person name="Sibirny A.A."/>
            <person name="Slot J.C."/>
            <person name="Stielow J.B."/>
            <person name="Sun H."/>
            <person name="Kurtzman C.P."/>
            <person name="Blackwell M."/>
            <person name="Grigoriev I.V."/>
            <person name="Jeffries T.W."/>
        </authorList>
    </citation>
    <scope>NUCLEOTIDE SEQUENCE [LARGE SCALE GENOMIC DNA]</scope>
    <source>
        <strain evidence="7">ATCC 58044 / CBS 1984 / NCYC 433 / NRRL Y-366-8</strain>
    </source>
</reference>
<dbReference type="PANTHER" id="PTHR13274">
    <property type="entry name" value="MITOCHONDRIAL RIBOSOMAL PROTEIN S25"/>
    <property type="match status" value="1"/>
</dbReference>
<keyword evidence="2" id="KW-0689">Ribosomal protein</keyword>
<dbReference type="GeneID" id="30197756"/>
<dbReference type="InterPro" id="IPR036249">
    <property type="entry name" value="Thioredoxin-like_sf"/>
</dbReference>
<accession>A0A1E3NUG4</accession>
<dbReference type="PANTHER" id="PTHR13274:SF2">
    <property type="entry name" value="SMALL RIBOSOMAL SUBUNIT PROTEIN MS25"/>
    <property type="match status" value="1"/>
</dbReference>
<evidence type="ECO:0000256" key="4">
    <source>
        <dbReference type="ARBA" id="ARBA00023274"/>
    </source>
</evidence>
<name>A0A1E3NUG4_WICAA</name>
<dbReference type="EMBL" id="KV454215">
    <property type="protein sequence ID" value="ODQ56723.1"/>
    <property type="molecule type" value="Genomic_DNA"/>
</dbReference>
<keyword evidence="4" id="KW-0687">Ribonucleoprotein</keyword>
<evidence type="ECO:0000256" key="1">
    <source>
        <dbReference type="ARBA" id="ARBA00004173"/>
    </source>
</evidence>
<dbReference type="AlphaFoldDB" id="A0A1E3NUG4"/>